<accession>A0A386H4K0</accession>
<sequence length="510" mass="56337">MSAYVSNVTSQVNAAVNKASHGSLKASSSCSTSDKSFDSFMSKLSDQTSKTENVTSNDDKHSVNKVDNNKNSSSSNPDDDKKIELPEKIKTELKSIGATDEEIDNVKSLDDLKNLIEKKLLDSDNLQKLLTQGLTDTSTLGKLLTLFMPQENQTGIQDISDNIVNSLKTQINNIVKELSGGTQDDDKIAKLLDNLKNNIEKSIQTNTSNDDPVFKLLVTKNVEDKILNSLNGKLNEADFASILPKVKQELVSLLNDAAEDIKNQKVNNTDVLNNLISMIKEDHNSNNILSANYSTSDMLDSNNSNNSSDNKKENLSYTAQSKDDSFLTSLASKDDKNSSSISKAADFMTQFNNTVNNLNTDSVSQNIVINKTDLNNDIIKTLNYMESNDVKNLTVKINPRELGEVTIKLTMEAGQMKANITANTKDAYNLLNSNILDITSKLQNNDIKIQNISLGVYEDTTFFKDGSENRKNDNNQSENRRNSQNKLAGVNEEKEIDNFTPAQNNVNMLA</sequence>
<dbReference type="CDD" id="cd17470">
    <property type="entry name" value="T3SS_Flik_C"/>
    <property type="match status" value="1"/>
</dbReference>
<feature type="compositionally biased region" description="Polar residues" evidence="1">
    <location>
        <begin position="500"/>
        <end position="510"/>
    </location>
</feature>
<feature type="domain" description="Flagellar hook-length control protein-like C-terminal" evidence="2">
    <location>
        <begin position="381"/>
        <end position="460"/>
    </location>
</feature>
<dbReference type="Gene3D" id="3.30.750.140">
    <property type="match status" value="1"/>
</dbReference>
<dbReference type="RefSeq" id="WP_119972813.1">
    <property type="nucleotide sequence ID" value="NZ_CP032416.1"/>
</dbReference>
<keyword evidence="4" id="KW-1185">Reference proteome</keyword>
<keyword evidence="3" id="KW-0282">Flagellum</keyword>
<name>A0A386H4K0_9CLOT</name>
<protein>
    <submittedName>
        <fullName evidence="3">Flagellar hook-length control protein FliK</fullName>
    </submittedName>
</protein>
<feature type="compositionally biased region" description="Polar residues" evidence="1">
    <location>
        <begin position="43"/>
        <end position="56"/>
    </location>
</feature>
<keyword evidence="3" id="KW-0969">Cilium</keyword>
<evidence type="ECO:0000256" key="1">
    <source>
        <dbReference type="SAM" id="MobiDB-lite"/>
    </source>
</evidence>
<keyword evidence="3" id="KW-0966">Cell projection</keyword>
<feature type="region of interest" description="Disordered" evidence="1">
    <location>
        <begin position="43"/>
        <end position="84"/>
    </location>
</feature>
<evidence type="ECO:0000259" key="2">
    <source>
        <dbReference type="Pfam" id="PF02120"/>
    </source>
</evidence>
<dbReference type="AlphaFoldDB" id="A0A386H4K0"/>
<reference evidence="3 4" key="1">
    <citation type="journal article" date="2019" name="Int. J. Syst. Evol. Microbiol.">
        <title>Clostridium fermenticellae sp. nov., isolated from the mud in a fermentation cellar for the production of the Chinese liquor, baijiu.</title>
        <authorList>
            <person name="Xu P.X."/>
            <person name="Chai L.J."/>
            <person name="Qiu T."/>
            <person name="Zhang X.J."/>
            <person name="Lu Z.M."/>
            <person name="Xiao C."/>
            <person name="Wang S.T."/>
            <person name="Shen C.H."/>
            <person name="Shi J.S."/>
            <person name="Xu Z.H."/>
        </authorList>
    </citation>
    <scope>NUCLEOTIDE SEQUENCE [LARGE SCALE GENOMIC DNA]</scope>
    <source>
        <strain evidence="3 4">JN500901</strain>
    </source>
</reference>
<dbReference type="EMBL" id="CP032416">
    <property type="protein sequence ID" value="AYD40681.1"/>
    <property type="molecule type" value="Genomic_DNA"/>
</dbReference>
<dbReference type="KEGG" id="cfer:D4Z93_09110"/>
<evidence type="ECO:0000313" key="3">
    <source>
        <dbReference type="EMBL" id="AYD40681.1"/>
    </source>
</evidence>
<feature type="compositionally biased region" description="Basic and acidic residues" evidence="1">
    <location>
        <begin position="57"/>
        <end position="68"/>
    </location>
</feature>
<gene>
    <name evidence="3" type="ORF">D4Z93_09110</name>
</gene>
<dbReference type="InterPro" id="IPR021136">
    <property type="entry name" value="Flagellar_hook_control-like_C"/>
</dbReference>
<feature type="region of interest" description="Disordered" evidence="1">
    <location>
        <begin position="295"/>
        <end position="316"/>
    </location>
</feature>
<evidence type="ECO:0000313" key="4">
    <source>
        <dbReference type="Proteomes" id="UP000266301"/>
    </source>
</evidence>
<feature type="region of interest" description="Disordered" evidence="1">
    <location>
        <begin position="465"/>
        <end position="510"/>
    </location>
</feature>
<feature type="compositionally biased region" description="Basic and acidic residues" evidence="1">
    <location>
        <begin position="465"/>
        <end position="481"/>
    </location>
</feature>
<dbReference type="Proteomes" id="UP000266301">
    <property type="component" value="Chromosome"/>
</dbReference>
<organism evidence="3 4">
    <name type="scientific">Clostridium fermenticellae</name>
    <dbReference type="NCBI Taxonomy" id="2068654"/>
    <lineage>
        <taxon>Bacteria</taxon>
        <taxon>Bacillati</taxon>
        <taxon>Bacillota</taxon>
        <taxon>Clostridia</taxon>
        <taxon>Eubacteriales</taxon>
        <taxon>Clostridiaceae</taxon>
        <taxon>Clostridium</taxon>
    </lineage>
</organism>
<feature type="compositionally biased region" description="Low complexity" evidence="1">
    <location>
        <begin position="296"/>
        <end position="308"/>
    </location>
</feature>
<proteinExistence type="predicted"/>
<dbReference type="OrthoDB" id="1934566at2"/>
<dbReference type="Pfam" id="PF02120">
    <property type="entry name" value="Flg_hook"/>
    <property type="match status" value="1"/>
</dbReference>
<dbReference type="InterPro" id="IPR038610">
    <property type="entry name" value="FliK-like_C_sf"/>
</dbReference>